<organism evidence="2 3">
    <name type="scientific">Scyliorhinus torazame</name>
    <name type="common">Cloudy catshark</name>
    <name type="synonym">Catulus torazame</name>
    <dbReference type="NCBI Taxonomy" id="75743"/>
    <lineage>
        <taxon>Eukaryota</taxon>
        <taxon>Metazoa</taxon>
        <taxon>Chordata</taxon>
        <taxon>Craniata</taxon>
        <taxon>Vertebrata</taxon>
        <taxon>Chondrichthyes</taxon>
        <taxon>Elasmobranchii</taxon>
        <taxon>Galeomorphii</taxon>
        <taxon>Galeoidea</taxon>
        <taxon>Carcharhiniformes</taxon>
        <taxon>Scyliorhinidae</taxon>
        <taxon>Scyliorhinus</taxon>
    </lineage>
</organism>
<gene>
    <name evidence="2" type="ORF">scyTo_0004906</name>
</gene>
<proteinExistence type="predicted"/>
<dbReference type="EMBL" id="BFAA01001479">
    <property type="protein sequence ID" value="GCB66097.1"/>
    <property type="molecule type" value="Genomic_DNA"/>
</dbReference>
<dbReference type="PANTHER" id="PTHR37860:SF2">
    <property type="entry name" value="VITELLOGENIN DOMAIN-CONTAINING PROTEIN"/>
    <property type="match status" value="1"/>
</dbReference>
<evidence type="ECO:0000259" key="1">
    <source>
        <dbReference type="PROSITE" id="PS51233"/>
    </source>
</evidence>
<dbReference type="InterPro" id="IPR001846">
    <property type="entry name" value="VWF_type-D"/>
</dbReference>
<feature type="domain" description="VWFD" evidence="1">
    <location>
        <begin position="1"/>
        <end position="47"/>
    </location>
</feature>
<evidence type="ECO:0000313" key="2">
    <source>
        <dbReference type="EMBL" id="GCB66097.1"/>
    </source>
</evidence>
<dbReference type="STRING" id="75743.A0A401NZ03"/>
<dbReference type="PROSITE" id="PS51233">
    <property type="entry name" value="VWFD"/>
    <property type="match status" value="1"/>
</dbReference>
<dbReference type="PANTHER" id="PTHR37860">
    <property type="entry name" value="AGAP008810-PA"/>
    <property type="match status" value="1"/>
</dbReference>
<accession>A0A401NZ03</accession>
<reference evidence="2 3" key="1">
    <citation type="journal article" date="2018" name="Nat. Ecol. Evol.">
        <title>Shark genomes provide insights into elasmobranch evolution and the origin of vertebrates.</title>
        <authorList>
            <person name="Hara Y"/>
            <person name="Yamaguchi K"/>
            <person name="Onimaru K"/>
            <person name="Kadota M"/>
            <person name="Koyanagi M"/>
            <person name="Keeley SD"/>
            <person name="Tatsumi K"/>
            <person name="Tanaka K"/>
            <person name="Motone F"/>
            <person name="Kageyama Y"/>
            <person name="Nozu R"/>
            <person name="Adachi N"/>
            <person name="Nishimura O"/>
            <person name="Nakagawa R"/>
            <person name="Tanegashima C"/>
            <person name="Kiyatake I"/>
            <person name="Matsumoto R"/>
            <person name="Murakumo K"/>
            <person name="Nishida K"/>
            <person name="Terakita A"/>
            <person name="Kuratani S"/>
            <person name="Sato K"/>
            <person name="Hyodo S Kuraku.S."/>
        </authorList>
    </citation>
    <scope>NUCLEOTIDE SEQUENCE [LARGE SCALE GENOMIC DNA]</scope>
</reference>
<comment type="caution">
    <text evidence="2">The sequence shown here is derived from an EMBL/GenBank/DDBJ whole genome shotgun (WGS) entry which is preliminary data.</text>
</comment>
<dbReference type="OrthoDB" id="6484170at2759"/>
<dbReference type="Proteomes" id="UP000288216">
    <property type="component" value="Unassembled WGS sequence"/>
</dbReference>
<dbReference type="InterPro" id="IPR014853">
    <property type="entry name" value="VWF/SSPO/ZAN-like_Cys-rich_dom"/>
</dbReference>
<keyword evidence="3" id="KW-1185">Reference proteome</keyword>
<dbReference type="Pfam" id="PF08742">
    <property type="entry name" value="C8"/>
    <property type="match status" value="1"/>
</dbReference>
<dbReference type="AlphaFoldDB" id="A0A401NZ03"/>
<evidence type="ECO:0000313" key="3">
    <source>
        <dbReference type="Proteomes" id="UP000288216"/>
    </source>
</evidence>
<sequence>MSGPGLSAGLFGTNDNEAGNEFTLPNHSQTEDVEEFTQKWQIDEPCRTTGRKIKLCYGSAFQYICKALFKGTYSPLRNCFRVVDPAPFYDMCLSDMCESSDLQPGCNLAAAFVHLCNRNFVPLEIPSQCGITDVKFGFIGFGDDGIHEQHLLAVKSDNSSSSSWHLEKELGDLTFTHNISHNVPAAVKLVTQWPFRSEATKCAILLTCSQCQQNYKLSEDTLQNLLTSSGITLHVLKNMTFQLKNGESDASVVGLDDSDLFRVNGAGNWPYKTLRHHIVLPAEDVCQTAAIKSGGAIFDSSKFINQSENFLQLFSFRVTRKNKVGKCEICQPTTS</sequence>
<dbReference type="OMA" id="CTHVINP"/>
<protein>
    <recommendedName>
        <fullName evidence="1">VWFD domain-containing protein</fullName>
    </recommendedName>
</protein>
<name>A0A401NZ03_SCYTO</name>